<evidence type="ECO:0000256" key="3">
    <source>
        <dbReference type="ARBA" id="ARBA00022692"/>
    </source>
</evidence>
<keyword evidence="3 6" id="KW-0812">Transmembrane</keyword>
<evidence type="ECO:0000256" key="2">
    <source>
        <dbReference type="ARBA" id="ARBA00022448"/>
    </source>
</evidence>
<proteinExistence type="predicted"/>
<keyword evidence="2" id="KW-0813">Transport</keyword>
<evidence type="ECO:0000256" key="4">
    <source>
        <dbReference type="ARBA" id="ARBA00022989"/>
    </source>
</evidence>
<dbReference type="Proteomes" id="UP001180020">
    <property type="component" value="Unassembled WGS sequence"/>
</dbReference>
<organism evidence="7 8">
    <name type="scientific">Acorus calamus</name>
    <name type="common">Sweet flag</name>
    <dbReference type="NCBI Taxonomy" id="4465"/>
    <lineage>
        <taxon>Eukaryota</taxon>
        <taxon>Viridiplantae</taxon>
        <taxon>Streptophyta</taxon>
        <taxon>Embryophyta</taxon>
        <taxon>Tracheophyta</taxon>
        <taxon>Spermatophyta</taxon>
        <taxon>Magnoliopsida</taxon>
        <taxon>Liliopsida</taxon>
        <taxon>Acoraceae</taxon>
        <taxon>Acorus</taxon>
    </lineage>
</organism>
<accession>A0AAV9F0X3</accession>
<name>A0AAV9F0X3_ACOCL</name>
<dbReference type="PANTHER" id="PTHR23504:SF15">
    <property type="entry name" value="MAJOR FACILITATOR SUPERFAMILY (MFS) PROFILE DOMAIN-CONTAINING PROTEIN"/>
    <property type="match status" value="1"/>
</dbReference>
<evidence type="ECO:0000256" key="6">
    <source>
        <dbReference type="SAM" id="Phobius"/>
    </source>
</evidence>
<protein>
    <submittedName>
        <fullName evidence="7">Peptide/nitrate transporter</fullName>
    </submittedName>
</protein>
<dbReference type="EMBL" id="JAUJYO010000004">
    <property type="protein sequence ID" value="KAK1318783.1"/>
    <property type="molecule type" value="Genomic_DNA"/>
</dbReference>
<dbReference type="AlphaFoldDB" id="A0AAV9F0X3"/>
<feature type="transmembrane region" description="Helical" evidence="6">
    <location>
        <begin position="58"/>
        <end position="76"/>
    </location>
</feature>
<dbReference type="PANTHER" id="PTHR23504">
    <property type="entry name" value="MAJOR FACILITATOR SUPERFAMILY DOMAIN-CONTAINING PROTEIN 10"/>
    <property type="match status" value="1"/>
</dbReference>
<dbReference type="SUPFAM" id="SSF103473">
    <property type="entry name" value="MFS general substrate transporter"/>
    <property type="match status" value="1"/>
</dbReference>
<feature type="transmembrane region" description="Helical" evidence="6">
    <location>
        <begin position="27"/>
        <end position="46"/>
    </location>
</feature>
<dbReference type="InterPro" id="IPR036259">
    <property type="entry name" value="MFS_trans_sf"/>
</dbReference>
<evidence type="ECO:0000313" key="8">
    <source>
        <dbReference type="Proteomes" id="UP001180020"/>
    </source>
</evidence>
<dbReference type="GO" id="GO:0016020">
    <property type="term" value="C:membrane"/>
    <property type="evidence" value="ECO:0007669"/>
    <property type="project" value="UniProtKB-SubCell"/>
</dbReference>
<evidence type="ECO:0000256" key="1">
    <source>
        <dbReference type="ARBA" id="ARBA00004141"/>
    </source>
</evidence>
<reference evidence="7" key="2">
    <citation type="submission" date="2023-06" db="EMBL/GenBank/DDBJ databases">
        <authorList>
            <person name="Ma L."/>
            <person name="Liu K.-W."/>
            <person name="Li Z."/>
            <person name="Hsiao Y.-Y."/>
            <person name="Qi Y."/>
            <person name="Fu T."/>
            <person name="Tang G."/>
            <person name="Zhang D."/>
            <person name="Sun W.-H."/>
            <person name="Liu D.-K."/>
            <person name="Li Y."/>
            <person name="Chen G.-Z."/>
            <person name="Liu X.-D."/>
            <person name="Liao X.-Y."/>
            <person name="Jiang Y.-T."/>
            <person name="Yu X."/>
            <person name="Hao Y."/>
            <person name="Huang J."/>
            <person name="Zhao X.-W."/>
            <person name="Ke S."/>
            <person name="Chen Y.-Y."/>
            <person name="Wu W.-L."/>
            <person name="Hsu J.-L."/>
            <person name="Lin Y.-F."/>
            <person name="Huang M.-D."/>
            <person name="Li C.-Y."/>
            <person name="Huang L."/>
            <person name="Wang Z.-W."/>
            <person name="Zhao X."/>
            <person name="Zhong W.-Y."/>
            <person name="Peng D.-H."/>
            <person name="Ahmad S."/>
            <person name="Lan S."/>
            <person name="Zhang J.-S."/>
            <person name="Tsai W.-C."/>
            <person name="Van De Peer Y."/>
            <person name="Liu Z.-J."/>
        </authorList>
    </citation>
    <scope>NUCLEOTIDE SEQUENCE</scope>
    <source>
        <strain evidence="7">CP</strain>
        <tissue evidence="7">Leaves</tissue>
    </source>
</reference>
<reference evidence="7" key="1">
    <citation type="journal article" date="2023" name="Nat. Commun.">
        <title>Diploid and tetraploid genomes of Acorus and the evolution of monocots.</title>
        <authorList>
            <person name="Ma L."/>
            <person name="Liu K.W."/>
            <person name="Li Z."/>
            <person name="Hsiao Y.Y."/>
            <person name="Qi Y."/>
            <person name="Fu T."/>
            <person name="Tang G.D."/>
            <person name="Zhang D."/>
            <person name="Sun W.H."/>
            <person name="Liu D.K."/>
            <person name="Li Y."/>
            <person name="Chen G.Z."/>
            <person name="Liu X.D."/>
            <person name="Liao X.Y."/>
            <person name="Jiang Y.T."/>
            <person name="Yu X."/>
            <person name="Hao Y."/>
            <person name="Huang J."/>
            <person name="Zhao X.W."/>
            <person name="Ke S."/>
            <person name="Chen Y.Y."/>
            <person name="Wu W.L."/>
            <person name="Hsu J.L."/>
            <person name="Lin Y.F."/>
            <person name="Huang M.D."/>
            <person name="Li C.Y."/>
            <person name="Huang L."/>
            <person name="Wang Z.W."/>
            <person name="Zhao X."/>
            <person name="Zhong W.Y."/>
            <person name="Peng D.H."/>
            <person name="Ahmad S."/>
            <person name="Lan S."/>
            <person name="Zhang J.S."/>
            <person name="Tsai W.C."/>
            <person name="Van de Peer Y."/>
            <person name="Liu Z.J."/>
        </authorList>
    </citation>
    <scope>NUCLEOTIDE SEQUENCE</scope>
    <source>
        <strain evidence="7">CP</strain>
    </source>
</reference>
<keyword evidence="4 6" id="KW-1133">Transmembrane helix</keyword>
<keyword evidence="8" id="KW-1185">Reference proteome</keyword>
<dbReference type="Gene3D" id="1.20.1250.20">
    <property type="entry name" value="MFS general substrate transporter like domains"/>
    <property type="match status" value="1"/>
</dbReference>
<comment type="subcellular location">
    <subcellularLocation>
        <location evidence="1">Membrane</location>
        <topology evidence="1">Multi-pass membrane protein</topology>
    </subcellularLocation>
</comment>
<evidence type="ECO:0000313" key="7">
    <source>
        <dbReference type="EMBL" id="KAK1318783.1"/>
    </source>
</evidence>
<evidence type="ECO:0000256" key="5">
    <source>
        <dbReference type="ARBA" id="ARBA00023136"/>
    </source>
</evidence>
<gene>
    <name evidence="7" type="primary">ZIFL2</name>
    <name evidence="7" type="ORF">QJS10_CPB04g00507</name>
</gene>
<comment type="caution">
    <text evidence="7">The sequence shown here is derived from an EMBL/GenBank/DDBJ whole genome shotgun (WGS) entry which is preliminary data.</text>
</comment>
<keyword evidence="5 6" id="KW-0472">Membrane</keyword>
<sequence length="161" mass="17358">MAYTEIFSLWAVSEKKFGGLSFTSQDVGVVLAISGFGLLLFQATLYPMIERNIGPIRLSRYAAYLAVLLLSTYTFIAKLRGIALYVIINCASLVKNVLSSQDQRGAANGISMTGMSLFKTVAPASGGALFALAQKRQHASFLPEGNYMFIGAEQGFYFGTG</sequence>